<dbReference type="Pfam" id="PF05705">
    <property type="entry name" value="DUF829"/>
    <property type="match status" value="1"/>
</dbReference>
<gene>
    <name evidence="7" type="ORF">GLAREA_10800</name>
</gene>
<accession>S3DDC5</accession>
<evidence type="ECO:0000256" key="6">
    <source>
        <dbReference type="ARBA" id="ARBA00034303"/>
    </source>
</evidence>
<proteinExistence type="inferred from homology"/>
<keyword evidence="8" id="KW-1185">Reference proteome</keyword>
<keyword evidence="2" id="KW-0812">Transmembrane</keyword>
<keyword evidence="3" id="KW-1133">Transmembrane helix</keyword>
<keyword evidence="5" id="KW-0539">Nucleus</keyword>
<dbReference type="GeneID" id="19469845"/>
<evidence type="ECO:0000256" key="2">
    <source>
        <dbReference type="ARBA" id="ARBA00022692"/>
    </source>
</evidence>
<dbReference type="KEGG" id="glz:GLAREA_10800"/>
<evidence type="ECO:0000313" key="7">
    <source>
        <dbReference type="EMBL" id="EPE35104.1"/>
    </source>
</evidence>
<dbReference type="EMBL" id="KE145355">
    <property type="protein sequence ID" value="EPE35104.1"/>
    <property type="molecule type" value="Genomic_DNA"/>
</dbReference>
<dbReference type="SUPFAM" id="SSF53474">
    <property type="entry name" value="alpha/beta-Hydrolases"/>
    <property type="match status" value="1"/>
</dbReference>
<name>S3DDC5_GLAL2</name>
<keyword evidence="4" id="KW-0472">Membrane</keyword>
<comment type="subcellular location">
    <subcellularLocation>
        <location evidence="6">Nucleus outer membrane</location>
        <topology evidence="6">Single-pass membrane protein</topology>
    </subcellularLocation>
</comment>
<dbReference type="PANTHER" id="PTHR12265:SF30">
    <property type="entry name" value="TRANSMEMBRANE PROTEIN 53"/>
    <property type="match status" value="1"/>
</dbReference>
<evidence type="ECO:0000313" key="8">
    <source>
        <dbReference type="Proteomes" id="UP000016922"/>
    </source>
</evidence>
<dbReference type="AlphaFoldDB" id="S3DDC5"/>
<organism evidence="7 8">
    <name type="scientific">Glarea lozoyensis (strain ATCC 20868 / MF5171)</name>
    <dbReference type="NCBI Taxonomy" id="1116229"/>
    <lineage>
        <taxon>Eukaryota</taxon>
        <taxon>Fungi</taxon>
        <taxon>Dikarya</taxon>
        <taxon>Ascomycota</taxon>
        <taxon>Pezizomycotina</taxon>
        <taxon>Leotiomycetes</taxon>
        <taxon>Helotiales</taxon>
        <taxon>Helotiaceae</taxon>
        <taxon>Glarea</taxon>
    </lineage>
</organism>
<evidence type="ECO:0000256" key="4">
    <source>
        <dbReference type="ARBA" id="ARBA00023136"/>
    </source>
</evidence>
<dbReference type="GO" id="GO:0005640">
    <property type="term" value="C:nuclear outer membrane"/>
    <property type="evidence" value="ECO:0007669"/>
    <property type="project" value="UniProtKB-SubCell"/>
</dbReference>
<dbReference type="HOGENOM" id="CLU_036503_0_0_1"/>
<dbReference type="RefSeq" id="XP_008078091.1">
    <property type="nucleotide sequence ID" value="XM_008079900.1"/>
</dbReference>
<dbReference type="InterPro" id="IPR029058">
    <property type="entry name" value="AB_hydrolase_fold"/>
</dbReference>
<protein>
    <submittedName>
        <fullName evidence="7">Indole-diterpene biosynthesis protein PaxU</fullName>
    </submittedName>
</protein>
<sequence>MSHPTPQTGLDHFQRLNPSIYYHSPPQPRNPSRTSPSLIILLGWMNAPPKHLSKYVSVYTKQHPSARIVVVTTSTSDILFRSKAANLVRLGPVLEMLYSISNESVLLHLFSNGGGLTATVLAKEYVRKTGHPMPLMAMVLDSSPGRPSVRATRRAFAVALPKNLVLQLIGNLLFTLIFMIMKLGNYLGVTENVIQGVRDCLNDSRYFGLDVPRLYVFSEADRMVEARDVENHAVEAKGKGYEVLRERFGMSGHAAHMIEDPERYWGAVGRLWDSVK</sequence>
<reference evidence="7 8" key="1">
    <citation type="journal article" date="2013" name="BMC Genomics">
        <title>Genomics-driven discovery of the pneumocandin biosynthetic gene cluster in the fungus Glarea lozoyensis.</title>
        <authorList>
            <person name="Chen L."/>
            <person name="Yue Q."/>
            <person name="Zhang X."/>
            <person name="Xiang M."/>
            <person name="Wang C."/>
            <person name="Li S."/>
            <person name="Che Y."/>
            <person name="Ortiz-Lopez F.J."/>
            <person name="Bills G.F."/>
            <person name="Liu X."/>
            <person name="An Z."/>
        </authorList>
    </citation>
    <scope>NUCLEOTIDE SEQUENCE [LARGE SCALE GENOMIC DNA]</scope>
    <source>
        <strain evidence="8">ATCC 20868 / MF5171</strain>
    </source>
</reference>
<comment type="similarity">
    <text evidence="1">Belongs to the TMEM53 family.</text>
</comment>
<dbReference type="Proteomes" id="UP000016922">
    <property type="component" value="Unassembled WGS sequence"/>
</dbReference>
<evidence type="ECO:0000256" key="1">
    <source>
        <dbReference type="ARBA" id="ARBA00007387"/>
    </source>
</evidence>
<dbReference type="InterPro" id="IPR008547">
    <property type="entry name" value="DUF829_TMEM53"/>
</dbReference>
<dbReference type="eggNOG" id="KOG2521">
    <property type="taxonomic scope" value="Eukaryota"/>
</dbReference>
<dbReference type="OrthoDB" id="77878at2759"/>
<dbReference type="PANTHER" id="PTHR12265">
    <property type="entry name" value="TRANSMEMBRANE PROTEIN 53"/>
    <property type="match status" value="1"/>
</dbReference>
<evidence type="ECO:0000256" key="3">
    <source>
        <dbReference type="ARBA" id="ARBA00022989"/>
    </source>
</evidence>
<dbReference type="OMA" id="LAFWMNA"/>
<evidence type="ECO:0000256" key="5">
    <source>
        <dbReference type="ARBA" id="ARBA00023242"/>
    </source>
</evidence>